<dbReference type="GeneID" id="81373222"/>
<keyword evidence="2" id="KW-1185">Reference proteome</keyword>
<name>A0A9X0B3R5_9EURO</name>
<reference evidence="1" key="1">
    <citation type="submission" date="2022-12" db="EMBL/GenBank/DDBJ databases">
        <authorList>
            <person name="Petersen C."/>
        </authorList>
    </citation>
    <scope>NUCLEOTIDE SEQUENCE</scope>
    <source>
        <strain evidence="1">IBT 29677</strain>
    </source>
</reference>
<evidence type="ECO:0000313" key="1">
    <source>
        <dbReference type="EMBL" id="KAJ5387064.1"/>
    </source>
</evidence>
<dbReference type="Proteomes" id="UP001147747">
    <property type="component" value="Unassembled WGS sequence"/>
</dbReference>
<dbReference type="AlphaFoldDB" id="A0A9X0B3R5"/>
<protein>
    <submittedName>
        <fullName evidence="1">Uncharacterized protein</fullName>
    </submittedName>
</protein>
<evidence type="ECO:0000313" key="2">
    <source>
        <dbReference type="Proteomes" id="UP001147747"/>
    </source>
</evidence>
<comment type="caution">
    <text evidence="1">The sequence shown here is derived from an EMBL/GenBank/DDBJ whole genome shotgun (WGS) entry which is preliminary data.</text>
</comment>
<gene>
    <name evidence="1" type="ORF">N7509_009605</name>
</gene>
<dbReference type="OrthoDB" id="3832365at2759"/>
<organism evidence="1 2">
    <name type="scientific">Penicillium cosmopolitanum</name>
    <dbReference type="NCBI Taxonomy" id="1131564"/>
    <lineage>
        <taxon>Eukaryota</taxon>
        <taxon>Fungi</taxon>
        <taxon>Dikarya</taxon>
        <taxon>Ascomycota</taxon>
        <taxon>Pezizomycotina</taxon>
        <taxon>Eurotiomycetes</taxon>
        <taxon>Eurotiomycetidae</taxon>
        <taxon>Eurotiales</taxon>
        <taxon>Aspergillaceae</taxon>
        <taxon>Penicillium</taxon>
    </lineage>
</organism>
<proteinExistence type="predicted"/>
<accession>A0A9X0B3R5</accession>
<dbReference type="RefSeq" id="XP_056484862.1">
    <property type="nucleotide sequence ID" value="XM_056634242.1"/>
</dbReference>
<reference evidence="1" key="2">
    <citation type="journal article" date="2023" name="IMA Fungus">
        <title>Comparative genomic study of the Penicillium genus elucidates a diverse pangenome and 15 lateral gene transfer events.</title>
        <authorList>
            <person name="Petersen C."/>
            <person name="Sorensen T."/>
            <person name="Nielsen M.R."/>
            <person name="Sondergaard T.E."/>
            <person name="Sorensen J.L."/>
            <person name="Fitzpatrick D.A."/>
            <person name="Frisvad J.C."/>
            <person name="Nielsen K.L."/>
        </authorList>
    </citation>
    <scope>NUCLEOTIDE SEQUENCE</scope>
    <source>
        <strain evidence="1">IBT 29677</strain>
    </source>
</reference>
<sequence>MELTKSKALLVQRAESEDGVYKIGQVQNPTVCGHRGKNRMPFSSTAGIFAVSGSINTATLEMEVILEVYEMNLGILHGYANRPFKVDLDLSMVKGSIGLRLTGLDELLLDIDTKVFQVAEDGTGKFIEYRKAHFIQEIPGVRCAPWLSPGSDH</sequence>
<dbReference type="EMBL" id="JAPZBU010000009">
    <property type="protein sequence ID" value="KAJ5387064.1"/>
    <property type="molecule type" value="Genomic_DNA"/>
</dbReference>